<comment type="caution">
    <text evidence="1">The sequence shown here is derived from an EMBL/GenBank/DDBJ whole genome shotgun (WGS) entry which is preliminary data.</text>
</comment>
<sequence length="146" mass="15723">MRTLPTLLARLLLPLSLLLALPLPLHAEIIVIVSAKNPVRTLSNEQAVDLFLGKNNDFPNGSKATPLDQSEGASIRDSFYRKTTGKGPAQMNAHWARMLFTGRAQPPVAVGDSEAVKKLVAADASLIGYIDREALDSSVRAVLSIH</sequence>
<organism evidence="1 2">
    <name type="scientific">Duganella fentianensis</name>
    <dbReference type="NCBI Taxonomy" id="2692177"/>
    <lineage>
        <taxon>Bacteria</taxon>
        <taxon>Pseudomonadati</taxon>
        <taxon>Pseudomonadota</taxon>
        <taxon>Betaproteobacteria</taxon>
        <taxon>Burkholderiales</taxon>
        <taxon>Oxalobacteraceae</taxon>
        <taxon>Telluria group</taxon>
        <taxon>Duganella</taxon>
    </lineage>
</organism>
<reference evidence="1" key="1">
    <citation type="submission" date="2019-12" db="EMBL/GenBank/DDBJ databases">
        <title>Novel species isolated from a subtropical stream in China.</title>
        <authorList>
            <person name="Lu H."/>
        </authorList>
    </citation>
    <scope>NUCLEOTIDE SEQUENCE [LARGE SCALE GENOMIC DNA]</scope>
    <source>
        <strain evidence="1">FT93W</strain>
    </source>
</reference>
<evidence type="ECO:0000313" key="1">
    <source>
        <dbReference type="EMBL" id="MYN44727.1"/>
    </source>
</evidence>
<evidence type="ECO:0000313" key="2">
    <source>
        <dbReference type="Proteomes" id="UP000444316"/>
    </source>
</evidence>
<dbReference type="Gene3D" id="3.40.190.10">
    <property type="entry name" value="Periplasmic binding protein-like II"/>
    <property type="match status" value="1"/>
</dbReference>
<proteinExistence type="predicted"/>
<dbReference type="Proteomes" id="UP000444316">
    <property type="component" value="Unassembled WGS sequence"/>
</dbReference>
<dbReference type="EMBL" id="WWCL01000001">
    <property type="protein sequence ID" value="MYN44727.1"/>
    <property type="molecule type" value="Genomic_DNA"/>
</dbReference>
<protein>
    <submittedName>
        <fullName evidence="1">Phosphate ABC transporter substrate-binding protein</fullName>
    </submittedName>
</protein>
<keyword evidence="2" id="KW-1185">Reference proteome</keyword>
<dbReference type="RefSeq" id="WP_161034334.1">
    <property type="nucleotide sequence ID" value="NZ_WWCL01000001.1"/>
</dbReference>
<name>A0A845HYA9_9BURK</name>
<dbReference type="AlphaFoldDB" id="A0A845HYA9"/>
<gene>
    <name evidence="1" type="ORF">GTP23_06520</name>
</gene>
<dbReference type="SUPFAM" id="SSF53850">
    <property type="entry name" value="Periplasmic binding protein-like II"/>
    <property type="match status" value="1"/>
</dbReference>
<accession>A0A845HYA9</accession>